<dbReference type="Proteomes" id="UP000077266">
    <property type="component" value="Unassembled WGS sequence"/>
</dbReference>
<name>A0A165G190_EXIGL</name>
<dbReference type="InParanoid" id="A0A165G190"/>
<dbReference type="AlphaFoldDB" id="A0A165G190"/>
<evidence type="ECO:0000313" key="1">
    <source>
        <dbReference type="EMBL" id="KZV89836.1"/>
    </source>
</evidence>
<evidence type="ECO:0000313" key="2">
    <source>
        <dbReference type="Proteomes" id="UP000077266"/>
    </source>
</evidence>
<accession>A0A165G190</accession>
<protein>
    <submittedName>
        <fullName evidence="1">Uncharacterized protein</fullName>
    </submittedName>
</protein>
<sequence>MHIEDDNVYMKLPLAILAQRSNMVKKWHDAMVKDPSLGSSVLQALPLKGGNANAYEQLLMLVLPLSLREHRPLATRNFQELRAMEGVTAYLEMPDEVAAIERAIQDLLKAGEPEPPAERIEHEHYCSKLTYDGLYFLIFCSNVLLRLPASVIAFRCPTIAAMLGEALGECTQGRTKEDPIILHYGTITDWYPLLRWILPLDNFAGLDTLTTTELLSVLDLCDFLTMSEDLKVVASILHKRRDDKLSTGP</sequence>
<organism evidence="1 2">
    <name type="scientific">Exidia glandulosa HHB12029</name>
    <dbReference type="NCBI Taxonomy" id="1314781"/>
    <lineage>
        <taxon>Eukaryota</taxon>
        <taxon>Fungi</taxon>
        <taxon>Dikarya</taxon>
        <taxon>Basidiomycota</taxon>
        <taxon>Agaricomycotina</taxon>
        <taxon>Agaricomycetes</taxon>
        <taxon>Auriculariales</taxon>
        <taxon>Exidiaceae</taxon>
        <taxon>Exidia</taxon>
    </lineage>
</organism>
<gene>
    <name evidence="1" type="ORF">EXIGLDRAFT_771357</name>
</gene>
<reference evidence="1 2" key="1">
    <citation type="journal article" date="2016" name="Mol. Biol. Evol.">
        <title>Comparative Genomics of Early-Diverging Mushroom-Forming Fungi Provides Insights into the Origins of Lignocellulose Decay Capabilities.</title>
        <authorList>
            <person name="Nagy L.G."/>
            <person name="Riley R."/>
            <person name="Tritt A."/>
            <person name="Adam C."/>
            <person name="Daum C."/>
            <person name="Floudas D."/>
            <person name="Sun H."/>
            <person name="Yadav J.S."/>
            <person name="Pangilinan J."/>
            <person name="Larsson K.H."/>
            <person name="Matsuura K."/>
            <person name="Barry K."/>
            <person name="Labutti K."/>
            <person name="Kuo R."/>
            <person name="Ohm R.A."/>
            <person name="Bhattacharya S.S."/>
            <person name="Shirouzu T."/>
            <person name="Yoshinaga Y."/>
            <person name="Martin F.M."/>
            <person name="Grigoriev I.V."/>
            <person name="Hibbett D.S."/>
        </authorList>
    </citation>
    <scope>NUCLEOTIDE SEQUENCE [LARGE SCALE GENOMIC DNA]</scope>
    <source>
        <strain evidence="1 2">HHB12029</strain>
    </source>
</reference>
<keyword evidence="2" id="KW-1185">Reference proteome</keyword>
<proteinExistence type="predicted"/>
<dbReference type="EMBL" id="KV426062">
    <property type="protein sequence ID" value="KZV89836.1"/>
    <property type="molecule type" value="Genomic_DNA"/>
</dbReference>